<dbReference type="EMBL" id="JARK01000551">
    <property type="protein sequence ID" value="EYC35981.1"/>
    <property type="molecule type" value="Genomic_DNA"/>
</dbReference>
<dbReference type="AlphaFoldDB" id="A0A016W8R9"/>
<reference evidence="2" key="1">
    <citation type="journal article" date="2015" name="Nat. Genet.">
        <title>The genome and transcriptome of the zoonotic hookworm Ancylostoma ceylanicum identify infection-specific gene families.</title>
        <authorList>
            <person name="Schwarz E.M."/>
            <person name="Hu Y."/>
            <person name="Antoshechkin I."/>
            <person name="Miller M.M."/>
            <person name="Sternberg P.W."/>
            <person name="Aroian R.V."/>
        </authorList>
    </citation>
    <scope>NUCLEOTIDE SEQUENCE</scope>
    <source>
        <strain evidence="2">HY135</strain>
    </source>
</reference>
<protein>
    <submittedName>
        <fullName evidence="1">Uncharacterized protein</fullName>
    </submittedName>
</protein>
<sequence>MVADRCSGLYDKVKRLDDRIFHSLIPKNWCHFLTIFCKTALCKLGEQGGKPTCHSVHWPNLALLDHNVPRVLVHFLVEKMFRFQHDVGNALRQLIASYFPGFQAVGAIVLPLKWEGCAGTIGTYLDCSYLILLEKHYSEPSHSKSDISYLTT</sequence>
<organism evidence="1 2">
    <name type="scientific">Ancylostoma ceylanicum</name>
    <dbReference type="NCBI Taxonomy" id="53326"/>
    <lineage>
        <taxon>Eukaryota</taxon>
        <taxon>Metazoa</taxon>
        <taxon>Ecdysozoa</taxon>
        <taxon>Nematoda</taxon>
        <taxon>Chromadorea</taxon>
        <taxon>Rhabditida</taxon>
        <taxon>Rhabditina</taxon>
        <taxon>Rhabditomorpha</taxon>
        <taxon>Strongyloidea</taxon>
        <taxon>Ancylostomatidae</taxon>
        <taxon>Ancylostomatinae</taxon>
        <taxon>Ancylostoma</taxon>
    </lineage>
</organism>
<gene>
    <name evidence="1" type="primary">Acey_s0951.g3185</name>
    <name evidence="1" type="ORF">Y032_0951g3185</name>
</gene>
<name>A0A016W8R9_9BILA</name>
<evidence type="ECO:0000313" key="1">
    <source>
        <dbReference type="EMBL" id="EYC35981.1"/>
    </source>
</evidence>
<evidence type="ECO:0000313" key="2">
    <source>
        <dbReference type="Proteomes" id="UP000024635"/>
    </source>
</evidence>
<dbReference type="Proteomes" id="UP000024635">
    <property type="component" value="Unassembled WGS sequence"/>
</dbReference>
<accession>A0A016W8R9</accession>
<keyword evidence="2" id="KW-1185">Reference proteome</keyword>
<proteinExistence type="predicted"/>
<comment type="caution">
    <text evidence="1">The sequence shown here is derived from an EMBL/GenBank/DDBJ whole genome shotgun (WGS) entry which is preliminary data.</text>
</comment>